<evidence type="ECO:0000313" key="6">
    <source>
        <dbReference type="Proteomes" id="UP000031526"/>
    </source>
</evidence>
<evidence type="ECO:0000313" key="7">
    <source>
        <dbReference type="Proteomes" id="UP000325763"/>
    </source>
</evidence>
<feature type="compositionally biased region" description="Low complexity" evidence="1">
    <location>
        <begin position="176"/>
        <end position="185"/>
    </location>
</feature>
<sequence>MRHSARVLSAAALAGAALGAVAPSASADPTAAITPRSAIPGGTVTVSVSCDATGAAPPDFIDATSQGFEAGRARLIRVDATDDTRAQQPAVLYSGTARIPTGGSVGAVTEAAGREAVWGVDGWCPVAPGSRQKPWDASFTVARDRAGQQGEGPIQLPGNDQAGTASQPLAGPPADDPAQQPGSAQGDLPPQSAGRQGAAGPPAFGNPFPSPGRPQGDGQDQWGKQRGDDQDGRRGDRDEGSGPPVGVQHGAHAGEGGAFGESVPMQIAGGFLIALALAAAVHRLWRRGALGHGRTL</sequence>
<organism evidence="4 6">
    <name type="scientific">Streptomyces nodosus</name>
    <dbReference type="NCBI Taxonomy" id="40318"/>
    <lineage>
        <taxon>Bacteria</taxon>
        <taxon>Bacillati</taxon>
        <taxon>Actinomycetota</taxon>
        <taxon>Actinomycetes</taxon>
        <taxon>Kitasatosporales</taxon>
        <taxon>Streptomycetaceae</taxon>
        <taxon>Streptomyces</taxon>
    </lineage>
</organism>
<evidence type="ECO:0000313" key="4">
    <source>
        <dbReference type="EMBL" id="AJE43277.1"/>
    </source>
</evidence>
<dbReference type="EMBL" id="CP023747">
    <property type="protein sequence ID" value="QEV41775.1"/>
    <property type="molecule type" value="Genomic_DNA"/>
</dbReference>
<evidence type="ECO:0000256" key="1">
    <source>
        <dbReference type="SAM" id="MobiDB-lite"/>
    </source>
</evidence>
<dbReference type="AlphaFoldDB" id="A0A0B5DT46"/>
<gene>
    <name evidence="5" type="ORF">CP978_27340</name>
    <name evidence="4" type="ORF">SNOD_27060</name>
</gene>
<dbReference type="HOGENOM" id="CLU_081862_0_0_11"/>
<proteinExistence type="predicted"/>
<feature type="signal peptide" evidence="3">
    <location>
        <begin position="1"/>
        <end position="27"/>
    </location>
</feature>
<reference evidence="4 6" key="2">
    <citation type="journal article" date="2016" name="Appl. Microbiol. Biotechnol.">
        <title>Exploiting the genome sequence of Streptomyces nodosus for enhanced antibiotic production.</title>
        <authorList>
            <person name="Sweeney P."/>
            <person name="Murphy C.D."/>
            <person name="Caffrey P."/>
        </authorList>
    </citation>
    <scope>NUCLEOTIDE SEQUENCE [LARGE SCALE GENOMIC DNA]</scope>
    <source>
        <strain evidence="4 6">ATCC 14899</strain>
    </source>
</reference>
<dbReference type="EMBL" id="CP009313">
    <property type="protein sequence ID" value="AJE43277.1"/>
    <property type="molecule type" value="Genomic_DNA"/>
</dbReference>
<feature type="compositionally biased region" description="Basic and acidic residues" evidence="1">
    <location>
        <begin position="223"/>
        <end position="240"/>
    </location>
</feature>
<keyword evidence="3" id="KW-0732">Signal</keyword>
<dbReference type="RefSeq" id="WP_043445151.1">
    <property type="nucleotide sequence ID" value="NZ_CP009313.1"/>
</dbReference>
<feature type="region of interest" description="Disordered" evidence="1">
    <location>
        <begin position="145"/>
        <end position="257"/>
    </location>
</feature>
<reference evidence="5 7" key="3">
    <citation type="submission" date="2017-09" db="EMBL/GenBank/DDBJ databases">
        <title>Streptomyces genome completion.</title>
        <authorList>
            <person name="Lee N."/>
            <person name="Cho B.-K."/>
        </authorList>
    </citation>
    <scope>NUCLEOTIDE SEQUENCE [LARGE SCALE GENOMIC DNA]</scope>
    <source>
        <strain evidence="5 7">ATCC 14899</strain>
    </source>
</reference>
<protein>
    <recommendedName>
        <fullName evidence="8">Secreted protein</fullName>
    </recommendedName>
</protein>
<keyword evidence="2" id="KW-1133">Transmembrane helix</keyword>
<accession>A0A0B5DT46</accession>
<name>A0A0B5DT46_9ACTN</name>
<evidence type="ECO:0000256" key="3">
    <source>
        <dbReference type="SAM" id="SignalP"/>
    </source>
</evidence>
<feature type="transmembrane region" description="Helical" evidence="2">
    <location>
        <begin position="267"/>
        <end position="285"/>
    </location>
</feature>
<dbReference type="Proteomes" id="UP000325763">
    <property type="component" value="Chromosome"/>
</dbReference>
<keyword evidence="2" id="KW-0472">Membrane</keyword>
<dbReference type="KEGG" id="snq:CP978_27340"/>
<evidence type="ECO:0000256" key="2">
    <source>
        <dbReference type="SAM" id="Phobius"/>
    </source>
</evidence>
<dbReference type="STRING" id="40318.SNOD_27060"/>
<keyword evidence="2" id="KW-0812">Transmembrane</keyword>
<feature type="compositionally biased region" description="Low complexity" evidence="1">
    <location>
        <begin position="198"/>
        <end position="207"/>
    </location>
</feature>
<evidence type="ECO:0000313" key="5">
    <source>
        <dbReference type="EMBL" id="QEV41775.1"/>
    </source>
</evidence>
<feature type="chain" id="PRO_5041521736" description="Secreted protein" evidence="3">
    <location>
        <begin position="28"/>
        <end position="296"/>
    </location>
</feature>
<dbReference type="Proteomes" id="UP000031526">
    <property type="component" value="Chromosome"/>
</dbReference>
<keyword evidence="6" id="KW-1185">Reference proteome</keyword>
<reference evidence="6" key="1">
    <citation type="submission" date="2014-09" db="EMBL/GenBank/DDBJ databases">
        <title>Sequence of the Streptomyces nodosus genome.</title>
        <authorList>
            <person name="Sweeney P."/>
            <person name="Stephens N."/>
            <person name="Murphy C."/>
            <person name="Caffrey P."/>
        </authorList>
    </citation>
    <scope>NUCLEOTIDE SEQUENCE [LARGE SCALE GENOMIC DNA]</scope>
    <source>
        <strain evidence="6">ATCC 14899</strain>
    </source>
</reference>
<dbReference type="OrthoDB" id="4335730at2"/>
<evidence type="ECO:0008006" key="8">
    <source>
        <dbReference type="Google" id="ProtNLM"/>
    </source>
</evidence>